<accession>A0A7C9UXE5</accession>
<keyword evidence="3" id="KW-1185">Reference proteome</keyword>
<dbReference type="AlphaFoldDB" id="A0A7C9UXE5"/>
<organism evidence="2 3">
    <name type="scientific">Magnetospirillum aberrantis SpK</name>
    <dbReference type="NCBI Taxonomy" id="908842"/>
    <lineage>
        <taxon>Bacteria</taxon>
        <taxon>Pseudomonadati</taxon>
        <taxon>Pseudomonadota</taxon>
        <taxon>Alphaproteobacteria</taxon>
        <taxon>Rhodospirillales</taxon>
        <taxon>Rhodospirillaceae</taxon>
        <taxon>Magnetospirillum</taxon>
    </lineage>
</organism>
<evidence type="ECO:0000256" key="1">
    <source>
        <dbReference type="SAM" id="Coils"/>
    </source>
</evidence>
<evidence type="ECO:0000313" key="3">
    <source>
        <dbReference type="Proteomes" id="UP000480684"/>
    </source>
</evidence>
<dbReference type="EMBL" id="JAAIYP010000008">
    <property type="protein sequence ID" value="NFV78993.1"/>
    <property type="molecule type" value="Genomic_DNA"/>
</dbReference>
<sequence>MLDQARECYIRSGRAEGYATLEERAAKILADRPAVRRVDLAVGSAEASLFQACQAVDLHRDREPTGVTAKFTGRHSRWEATLQDLEAKVGEAEEAVGTAKEALKAAEDKFRPDAECEARRNAEANATGRRHAADWRRVGDAFASGDIVFAAKIQSLLGPDRNIEHAVKVIRPDKLREAVKEWTPPVAKANPETLKALATLDMEAPARKFGR</sequence>
<protein>
    <submittedName>
        <fullName evidence="2">Uncharacterized protein</fullName>
    </submittedName>
</protein>
<name>A0A7C9UXE5_9PROT</name>
<gene>
    <name evidence="2" type="ORF">G4223_02545</name>
</gene>
<keyword evidence="1" id="KW-0175">Coiled coil</keyword>
<proteinExistence type="predicted"/>
<feature type="coiled-coil region" evidence="1">
    <location>
        <begin position="75"/>
        <end position="109"/>
    </location>
</feature>
<evidence type="ECO:0000313" key="2">
    <source>
        <dbReference type="EMBL" id="NFV78993.1"/>
    </source>
</evidence>
<dbReference type="RefSeq" id="WP_163674576.1">
    <property type="nucleotide sequence ID" value="NZ_JAAIYP010000008.1"/>
</dbReference>
<comment type="caution">
    <text evidence="2">The sequence shown here is derived from an EMBL/GenBank/DDBJ whole genome shotgun (WGS) entry which is preliminary data.</text>
</comment>
<dbReference type="Proteomes" id="UP000480684">
    <property type="component" value="Unassembled WGS sequence"/>
</dbReference>
<reference evidence="2 3" key="1">
    <citation type="submission" date="2020-02" db="EMBL/GenBank/DDBJ databases">
        <authorList>
            <person name="Dziuba M."/>
            <person name="Kuznetsov B."/>
            <person name="Mardanov A."/>
            <person name="Ravin N."/>
            <person name="Grouzdev D."/>
        </authorList>
    </citation>
    <scope>NUCLEOTIDE SEQUENCE [LARGE SCALE GENOMIC DNA]</scope>
    <source>
        <strain evidence="2 3">SpK</strain>
    </source>
</reference>